<keyword evidence="8 12" id="KW-1133">Transmembrane helix</keyword>
<dbReference type="FunFam" id="1.10.220.150:FF:000009">
    <property type="entry name" value="stromal membrane-associated protein 1 isoform X1"/>
    <property type="match status" value="1"/>
</dbReference>
<sequence length="995" mass="110672">MSVSAACLNDLAGNEQCCDCECDVPKWASINIGCVICITCSGVHRKLGTHLSQVRSLTLDNWTNEIIENMKKIGGNAKINQYYEAKPLDAFPKPTENTNPLYREEYIRAKYETKLFTSDSKEESRNVKPVNLPTEIVTDDEDHPKPKKKNSLYKSLKKTSSSSSNKGMVEFIGMLTVTILEARNLIVCDNNGYSTYFNNINSSVTSISLGDPYVILACGPSLEDRTNIWPGQLVKTTTKMKTLNPVWNETLTTCISNIKTDVFHLEVIDWDRVSEDDFMGYHSLTLEELFEDKDPTQPIKKTLKLKGVKKGEIDIQDNNNISAGGSGGDSDGNSKICHKVSDYKLDQCKFVTENCPNPMGGGMINYLWFRYCGLQQAPWLFFVLSVVWVLILFYMLSNTAEENFCPALTEISRILRLSPDVAGVTFLALGNGAPDISSIVAGVFSGSTGFGIGEPIGAGTFVTSMVMSAVSLFSDAKVIPFPFLRDVIAYLISVIYVMVIVMGNGSINLWQSIMCLVIYALYVLFVILSRTVITQYEKFKKRRRDRNHAMSINEEDEVSDEEDVGGGWRSGKAPLFETQINKISDLTDELKKEIIEEQKHNVFGTVFFPKVGIYHRHKTTEQPTSVREQPPIFGRDELPSNSALIVKSIKHDETLPIINRDQGELPSNSALISHASGVEKKSTFASSGSLIISEHFSLPTEDTSLMHTEDEKNFIEKAKTTLSEGFEGFKEWIEWDEKSIFSKIFYIVFEGFTVFIRNLTIPKADPNDWSKFLACVSMVFIPPFVLFSVGSITLMIPNSNFPVAILLLIVGIILATIVFFTTKRSKPPVYHLFFVVLAFIMSILWIYIIANEMVDLLTSLGVIAQVSDAILSITVLSWGNSLSDIVADVIIARQGFVEMALGGVYGGPLLNLLIGLGIATTASNIMNPKPFEFEQNVTVYVSFFFLLASLLSSLIVVPLCKWKSPKIFGIFLGGLYLSYMIVSALVETKVLFSAN</sequence>
<evidence type="ECO:0000256" key="2">
    <source>
        <dbReference type="ARBA" id="ARBA00022448"/>
    </source>
</evidence>
<dbReference type="InterPro" id="IPR000008">
    <property type="entry name" value="C2_dom"/>
</dbReference>
<feature type="transmembrane region" description="Helical" evidence="12">
    <location>
        <begin position="939"/>
        <end position="960"/>
    </location>
</feature>
<gene>
    <name evidence="15" type="ORF">NAEGRDRAFT_79583</name>
</gene>
<feature type="region of interest" description="Disordered" evidence="11">
    <location>
        <begin position="118"/>
        <end position="164"/>
    </location>
</feature>
<dbReference type="EMBL" id="GG738865">
    <property type="protein sequence ID" value="EFC44980.1"/>
    <property type="molecule type" value="Genomic_DNA"/>
</dbReference>
<evidence type="ECO:0000259" key="13">
    <source>
        <dbReference type="PROSITE" id="PS50004"/>
    </source>
</evidence>
<dbReference type="Proteomes" id="UP000006671">
    <property type="component" value="Unassembled WGS sequence"/>
</dbReference>
<feature type="domain" description="C2" evidence="13">
    <location>
        <begin position="154"/>
        <end position="299"/>
    </location>
</feature>
<feature type="transmembrane region" description="Helical" evidence="12">
    <location>
        <begin position="899"/>
        <end position="919"/>
    </location>
</feature>
<feature type="transmembrane region" description="Helical" evidence="12">
    <location>
        <begin position="379"/>
        <end position="400"/>
    </location>
</feature>
<dbReference type="InterPro" id="IPR051359">
    <property type="entry name" value="CaCA_antiporter"/>
</dbReference>
<dbReference type="FunCoup" id="D2VDY2">
    <property type="interactions" value="37"/>
</dbReference>
<dbReference type="GO" id="GO:0008270">
    <property type="term" value="F:zinc ion binding"/>
    <property type="evidence" value="ECO:0007669"/>
    <property type="project" value="UniProtKB-KW"/>
</dbReference>
<accession>D2VDY2</accession>
<evidence type="ECO:0000256" key="11">
    <source>
        <dbReference type="SAM" id="MobiDB-lite"/>
    </source>
</evidence>
<evidence type="ECO:0000256" key="7">
    <source>
        <dbReference type="ARBA" id="ARBA00022833"/>
    </source>
</evidence>
<evidence type="ECO:0000256" key="8">
    <source>
        <dbReference type="ARBA" id="ARBA00022989"/>
    </source>
</evidence>
<dbReference type="SUPFAM" id="SSF49562">
    <property type="entry name" value="C2 domain (Calcium/lipid-binding domain, CaLB)"/>
    <property type="match status" value="1"/>
</dbReference>
<dbReference type="GO" id="GO:0016020">
    <property type="term" value="C:membrane"/>
    <property type="evidence" value="ECO:0007669"/>
    <property type="project" value="UniProtKB-SubCell"/>
</dbReference>
<keyword evidence="9 12" id="KW-0472">Membrane</keyword>
<dbReference type="eggNOG" id="KOG2399">
    <property type="taxonomic scope" value="Eukaryota"/>
</dbReference>
<evidence type="ECO:0000259" key="14">
    <source>
        <dbReference type="PROSITE" id="PS50115"/>
    </source>
</evidence>
<evidence type="ECO:0000256" key="1">
    <source>
        <dbReference type="ARBA" id="ARBA00004141"/>
    </source>
</evidence>
<evidence type="ECO:0000313" key="15">
    <source>
        <dbReference type="EMBL" id="EFC44980.1"/>
    </source>
</evidence>
<keyword evidence="2" id="KW-0813">Transport</keyword>
<dbReference type="Gene3D" id="1.20.1420.30">
    <property type="entry name" value="NCX, central ion-binding region"/>
    <property type="match status" value="2"/>
</dbReference>
<organism evidence="16">
    <name type="scientific">Naegleria gruberi</name>
    <name type="common">Amoeba</name>
    <dbReference type="NCBI Taxonomy" id="5762"/>
    <lineage>
        <taxon>Eukaryota</taxon>
        <taxon>Discoba</taxon>
        <taxon>Heterolobosea</taxon>
        <taxon>Tetramitia</taxon>
        <taxon>Eutetramitia</taxon>
        <taxon>Vahlkampfiidae</taxon>
        <taxon>Naegleria</taxon>
    </lineage>
</organism>
<keyword evidence="6 10" id="KW-0863">Zinc-finger</keyword>
<feature type="transmembrane region" description="Helical" evidence="12">
    <location>
        <begin position="772"/>
        <end position="795"/>
    </location>
</feature>
<dbReference type="InterPro" id="IPR038508">
    <property type="entry name" value="ArfGAP_dom_sf"/>
</dbReference>
<evidence type="ECO:0000256" key="4">
    <source>
        <dbReference type="ARBA" id="ARBA00022692"/>
    </source>
</evidence>
<dbReference type="InterPro" id="IPR001164">
    <property type="entry name" value="ArfGAP_dom"/>
</dbReference>
<dbReference type="GeneID" id="8850292"/>
<dbReference type="SUPFAM" id="SSF57863">
    <property type="entry name" value="ArfGap/RecO-like zinc finger"/>
    <property type="match status" value="1"/>
</dbReference>
<dbReference type="OMA" id="ARAHFHI"/>
<dbReference type="InterPro" id="IPR035892">
    <property type="entry name" value="C2_domain_sf"/>
</dbReference>
<dbReference type="KEGG" id="ngr:NAEGRDRAFT_79583"/>
<evidence type="ECO:0000256" key="9">
    <source>
        <dbReference type="ARBA" id="ARBA00023136"/>
    </source>
</evidence>
<feature type="transmembrane region" description="Helical" evidence="12">
    <location>
        <begin position="856"/>
        <end position="878"/>
    </location>
</feature>
<name>D2VDY2_NAEGR</name>
<feature type="domain" description="Arf-GAP" evidence="14">
    <location>
        <begin position="8"/>
        <end position="124"/>
    </location>
</feature>
<dbReference type="InParanoid" id="D2VDY2"/>
<dbReference type="SMART" id="SM00239">
    <property type="entry name" value="C2"/>
    <property type="match status" value="1"/>
</dbReference>
<dbReference type="STRING" id="5762.D2VDY2"/>
<dbReference type="InterPro" id="IPR044880">
    <property type="entry name" value="NCX_ion-bd_dom_sf"/>
</dbReference>
<keyword evidence="3" id="KW-0343">GTPase activation</keyword>
<evidence type="ECO:0000313" key="16">
    <source>
        <dbReference type="Proteomes" id="UP000006671"/>
    </source>
</evidence>
<feature type="transmembrane region" description="Helical" evidence="12">
    <location>
        <begin position="487"/>
        <end position="503"/>
    </location>
</feature>
<keyword evidence="5" id="KW-0479">Metal-binding</keyword>
<dbReference type="eggNOG" id="KOG0703">
    <property type="taxonomic scope" value="Eukaryota"/>
</dbReference>
<keyword evidence="4 12" id="KW-0812">Transmembrane</keyword>
<dbReference type="PANTHER" id="PTHR12266">
    <property type="entry name" value="NA+/CA2+ K+ INDEPENDENT EXCHANGER"/>
    <property type="match status" value="1"/>
</dbReference>
<dbReference type="RefSeq" id="XP_002677724.1">
    <property type="nucleotide sequence ID" value="XM_002677678.1"/>
</dbReference>
<dbReference type="GO" id="GO:0006874">
    <property type="term" value="P:intracellular calcium ion homeostasis"/>
    <property type="evidence" value="ECO:0007669"/>
    <property type="project" value="TreeGrafter"/>
</dbReference>
<dbReference type="OrthoDB" id="407410at2759"/>
<evidence type="ECO:0000256" key="3">
    <source>
        <dbReference type="ARBA" id="ARBA00022468"/>
    </source>
</evidence>
<evidence type="ECO:0000256" key="5">
    <source>
        <dbReference type="ARBA" id="ARBA00022723"/>
    </source>
</evidence>
<feature type="transmembrane region" description="Helical" evidence="12">
    <location>
        <begin position="829"/>
        <end position="850"/>
    </location>
</feature>
<feature type="compositionally biased region" description="Basic residues" evidence="11">
    <location>
        <begin position="145"/>
        <end position="157"/>
    </location>
</feature>
<dbReference type="PROSITE" id="PS50004">
    <property type="entry name" value="C2"/>
    <property type="match status" value="1"/>
</dbReference>
<feature type="transmembrane region" description="Helical" evidence="12">
    <location>
        <begin position="509"/>
        <end position="533"/>
    </location>
</feature>
<feature type="transmembrane region" description="Helical" evidence="12">
    <location>
        <begin position="967"/>
        <end position="986"/>
    </location>
</feature>
<feature type="transmembrane region" description="Helical" evidence="12">
    <location>
        <begin position="421"/>
        <end position="444"/>
    </location>
</feature>
<dbReference type="VEuPathDB" id="AmoebaDB:NAEGRDRAFT_79583"/>
<evidence type="ECO:0000256" key="12">
    <source>
        <dbReference type="SAM" id="Phobius"/>
    </source>
</evidence>
<dbReference type="InterPro" id="IPR004837">
    <property type="entry name" value="NaCa_Exmemb"/>
</dbReference>
<dbReference type="Pfam" id="PF01412">
    <property type="entry name" value="ArfGap"/>
    <property type="match status" value="1"/>
</dbReference>
<dbReference type="Gene3D" id="2.60.40.150">
    <property type="entry name" value="C2 domain"/>
    <property type="match status" value="1"/>
</dbReference>
<dbReference type="CDD" id="cd08204">
    <property type="entry name" value="ArfGap"/>
    <property type="match status" value="1"/>
</dbReference>
<proteinExistence type="predicted"/>
<reference evidence="15 16" key="1">
    <citation type="journal article" date="2010" name="Cell">
        <title>The genome of Naegleria gruberi illuminates early eukaryotic versatility.</title>
        <authorList>
            <person name="Fritz-Laylin L.K."/>
            <person name="Prochnik S.E."/>
            <person name="Ginger M.L."/>
            <person name="Dacks J.B."/>
            <person name="Carpenter M.L."/>
            <person name="Field M.C."/>
            <person name="Kuo A."/>
            <person name="Paredez A."/>
            <person name="Chapman J."/>
            <person name="Pham J."/>
            <person name="Shu S."/>
            <person name="Neupane R."/>
            <person name="Cipriano M."/>
            <person name="Mancuso J."/>
            <person name="Tu H."/>
            <person name="Salamov A."/>
            <person name="Lindquist E."/>
            <person name="Shapiro H."/>
            <person name="Lucas S."/>
            <person name="Grigoriev I.V."/>
            <person name="Cande W.Z."/>
            <person name="Fulton C."/>
            <person name="Rokhsar D.S."/>
            <person name="Dawson S.C."/>
        </authorList>
    </citation>
    <scope>NUCLEOTIDE SEQUENCE [LARGE SCALE GENOMIC DNA]</scope>
    <source>
        <strain evidence="15 16">NEG-M</strain>
    </source>
</reference>
<dbReference type="Gene3D" id="1.10.220.150">
    <property type="entry name" value="Arf GTPase activating protein"/>
    <property type="match status" value="1"/>
</dbReference>
<dbReference type="PRINTS" id="PR00405">
    <property type="entry name" value="REVINTRACTNG"/>
</dbReference>
<comment type="subcellular location">
    <subcellularLocation>
        <location evidence="1">Membrane</location>
        <topology evidence="1">Multi-pass membrane protein</topology>
    </subcellularLocation>
</comment>
<dbReference type="SMART" id="SM00105">
    <property type="entry name" value="ArfGap"/>
    <property type="match status" value="1"/>
</dbReference>
<feature type="transmembrane region" description="Helical" evidence="12">
    <location>
        <begin position="801"/>
        <end position="822"/>
    </location>
</feature>
<keyword evidence="16" id="KW-1185">Reference proteome</keyword>
<dbReference type="GO" id="GO:0008324">
    <property type="term" value="F:monoatomic cation transmembrane transporter activity"/>
    <property type="evidence" value="ECO:0007669"/>
    <property type="project" value="TreeGrafter"/>
</dbReference>
<dbReference type="InterPro" id="IPR037278">
    <property type="entry name" value="ARFGAP/RecO"/>
</dbReference>
<dbReference type="PANTHER" id="PTHR12266:SF0">
    <property type="entry name" value="MITOCHONDRIAL SODIUM_CALCIUM EXCHANGER PROTEIN"/>
    <property type="match status" value="1"/>
</dbReference>
<protein>
    <submittedName>
        <fullName evidence="15">ArfGTPase-activating protein</fullName>
    </submittedName>
</protein>
<dbReference type="eggNOG" id="KOG0696">
    <property type="taxonomic scope" value="Eukaryota"/>
</dbReference>
<feature type="transmembrane region" description="Helical" evidence="12">
    <location>
        <begin position="456"/>
        <end position="475"/>
    </location>
</feature>
<evidence type="ECO:0000256" key="6">
    <source>
        <dbReference type="ARBA" id="ARBA00022771"/>
    </source>
</evidence>
<dbReference type="PROSITE" id="PS50115">
    <property type="entry name" value="ARFGAP"/>
    <property type="match status" value="1"/>
</dbReference>
<dbReference type="Pfam" id="PF00168">
    <property type="entry name" value="C2"/>
    <property type="match status" value="1"/>
</dbReference>
<dbReference type="GO" id="GO:0005096">
    <property type="term" value="F:GTPase activator activity"/>
    <property type="evidence" value="ECO:0007669"/>
    <property type="project" value="UniProtKB-KW"/>
</dbReference>
<dbReference type="AlphaFoldDB" id="D2VDY2"/>
<dbReference type="Pfam" id="PF01699">
    <property type="entry name" value="Na_Ca_ex"/>
    <property type="match status" value="2"/>
</dbReference>
<evidence type="ECO:0000256" key="10">
    <source>
        <dbReference type="PROSITE-ProRule" id="PRU00288"/>
    </source>
</evidence>
<keyword evidence="7" id="KW-0862">Zinc</keyword>